<evidence type="ECO:0000313" key="3">
    <source>
        <dbReference type="Proteomes" id="UP001595528"/>
    </source>
</evidence>
<dbReference type="PANTHER" id="PTHR24096:SF420">
    <property type="entry name" value="LONG-CHAIN-FATTY-ACID--COA LIGASE-RELATED"/>
    <property type="match status" value="1"/>
</dbReference>
<comment type="caution">
    <text evidence="2">The sequence shown here is derived from an EMBL/GenBank/DDBJ whole genome shotgun (WGS) entry which is preliminary data.</text>
</comment>
<dbReference type="PANTHER" id="PTHR24096">
    <property type="entry name" value="LONG-CHAIN-FATTY-ACID--COA LIGASE"/>
    <property type="match status" value="1"/>
</dbReference>
<name>A0ABV7L5D6_9PROT</name>
<dbReference type="InterPro" id="IPR000873">
    <property type="entry name" value="AMP-dep_synth/lig_dom"/>
</dbReference>
<dbReference type="RefSeq" id="WP_379904423.1">
    <property type="nucleotide sequence ID" value="NZ_JBHRTR010000034.1"/>
</dbReference>
<accession>A0ABV7L5D6</accession>
<dbReference type="InterPro" id="IPR020845">
    <property type="entry name" value="AMP-binding_CS"/>
</dbReference>
<sequence length="642" mass="68824">MSSPLPSPVTDSRSFKQAPFRHVDFLPPKAELERRADGSAVLRSAHPLGGYDDHVLQFLERWAAQAPDRPFLCQRTPAPANAPPKTLGPWRQLSYAQVWQQARAIGQGLLSRGLQPGDAVMILSGNSLEHALLTLGTMAAGLVAAPVSPAYSLLSSDLGKLRHALDLIAPKLVFAQSARQFRRALSVAREAGAIPVHAADPDPEVDSLAFETLAAAAGPEIDAALAALGPDTVAKYLLTSGSTGMPKAVINTHRMMCANQAMAQTAIPPDPAQPPVILDWLPWNHTYGGNMNFNGVMSTGGTLYIDDGRPTPDLFWISLQNLREIAPTSYLNVPVGFGMLIPVLEEDEGLARHLFSRLKRIGYGGAALSQEMFDKLHELAVRYTGERIIVYTGWGSTETAPTATSTHWASERSGLIGLPYPGVELKLVPAGEKLEIRVRGPIVTPGYLNRPDLTEKAFDEEGFYRIGDAARFVDPDDPDKGLVFDGRVVEDFKLDTGTWVSVGPLRVAAVGAAAPVLQDAVVTGHDRPYIGLLAWPSLAGCREVADNPGALDDLAAAAADEGVARHLRRSLATHNAQAGGSSMRVRRVLLMSEPPLIDAGEITDKGYVNQRAVLGRRNALAEALYAASGECLLDGGRLLFID</sequence>
<keyword evidence="3" id="KW-1185">Reference proteome</keyword>
<dbReference type="EMBL" id="JBHRTR010000034">
    <property type="protein sequence ID" value="MFC3229842.1"/>
    <property type="molecule type" value="Genomic_DNA"/>
</dbReference>
<evidence type="ECO:0000313" key="2">
    <source>
        <dbReference type="EMBL" id="MFC3229842.1"/>
    </source>
</evidence>
<proteinExistence type="predicted"/>
<dbReference type="InterPro" id="IPR042099">
    <property type="entry name" value="ANL_N_sf"/>
</dbReference>
<dbReference type="NCBIfam" id="NF009232">
    <property type="entry name" value="PRK12582.1"/>
    <property type="match status" value="1"/>
</dbReference>
<reference evidence="3" key="1">
    <citation type="journal article" date="2019" name="Int. J. Syst. Evol. Microbiol.">
        <title>The Global Catalogue of Microorganisms (GCM) 10K type strain sequencing project: providing services to taxonomists for standard genome sequencing and annotation.</title>
        <authorList>
            <consortium name="The Broad Institute Genomics Platform"/>
            <consortium name="The Broad Institute Genome Sequencing Center for Infectious Disease"/>
            <person name="Wu L."/>
            <person name="Ma J."/>
        </authorList>
    </citation>
    <scope>NUCLEOTIDE SEQUENCE [LARGE SCALE GENOMIC DNA]</scope>
    <source>
        <strain evidence="3">KCTC 42964</strain>
    </source>
</reference>
<feature type="domain" description="AMP-dependent synthetase/ligase" evidence="1">
    <location>
        <begin position="59"/>
        <end position="448"/>
    </location>
</feature>
<dbReference type="Gene3D" id="3.40.50.12780">
    <property type="entry name" value="N-terminal domain of ligase-like"/>
    <property type="match status" value="1"/>
</dbReference>
<dbReference type="PROSITE" id="PS00455">
    <property type="entry name" value="AMP_BINDING"/>
    <property type="match status" value="1"/>
</dbReference>
<evidence type="ECO:0000259" key="1">
    <source>
        <dbReference type="Pfam" id="PF00501"/>
    </source>
</evidence>
<organism evidence="2 3">
    <name type="scientific">Marinibaculum pumilum</name>
    <dbReference type="NCBI Taxonomy" id="1766165"/>
    <lineage>
        <taxon>Bacteria</taxon>
        <taxon>Pseudomonadati</taxon>
        <taxon>Pseudomonadota</taxon>
        <taxon>Alphaproteobacteria</taxon>
        <taxon>Rhodospirillales</taxon>
        <taxon>Rhodospirillaceae</taxon>
        <taxon>Marinibaculum</taxon>
    </lineage>
</organism>
<protein>
    <submittedName>
        <fullName evidence="2">AMP-binding protein</fullName>
    </submittedName>
</protein>
<gene>
    <name evidence="2" type="ORF">ACFOGJ_21510</name>
</gene>
<dbReference type="SUPFAM" id="SSF56801">
    <property type="entry name" value="Acetyl-CoA synthetase-like"/>
    <property type="match status" value="1"/>
</dbReference>
<dbReference type="Pfam" id="PF00501">
    <property type="entry name" value="AMP-binding"/>
    <property type="match status" value="1"/>
</dbReference>
<dbReference type="Proteomes" id="UP001595528">
    <property type="component" value="Unassembled WGS sequence"/>
</dbReference>